<dbReference type="Gene3D" id="2.60.40.10">
    <property type="entry name" value="Immunoglobulins"/>
    <property type="match status" value="2"/>
</dbReference>
<dbReference type="Pfam" id="PF01108">
    <property type="entry name" value="Tissue_fac"/>
    <property type="match status" value="1"/>
</dbReference>
<proteinExistence type="predicted"/>
<gene>
    <name evidence="5" type="ORF">NDU88_002072</name>
</gene>
<keyword evidence="1" id="KW-1133">Transmembrane helix</keyword>
<dbReference type="Proteomes" id="UP001066276">
    <property type="component" value="Chromosome 11"/>
</dbReference>
<evidence type="ECO:0000313" key="5">
    <source>
        <dbReference type="EMBL" id="KAJ1088918.1"/>
    </source>
</evidence>
<feature type="signal peptide" evidence="2">
    <location>
        <begin position="1"/>
        <end position="21"/>
    </location>
</feature>
<dbReference type="InterPro" id="IPR050650">
    <property type="entry name" value="Type-II_Cytokine-TF_Rcpt"/>
</dbReference>
<organism evidence="5 6">
    <name type="scientific">Pleurodeles waltl</name>
    <name type="common">Iberian ribbed newt</name>
    <dbReference type="NCBI Taxonomy" id="8319"/>
    <lineage>
        <taxon>Eukaryota</taxon>
        <taxon>Metazoa</taxon>
        <taxon>Chordata</taxon>
        <taxon>Craniata</taxon>
        <taxon>Vertebrata</taxon>
        <taxon>Euteleostomi</taxon>
        <taxon>Amphibia</taxon>
        <taxon>Batrachia</taxon>
        <taxon>Caudata</taxon>
        <taxon>Salamandroidea</taxon>
        <taxon>Salamandridae</taxon>
        <taxon>Pleurodelinae</taxon>
        <taxon>Pleurodeles</taxon>
    </lineage>
</organism>
<dbReference type="SUPFAM" id="SSF49265">
    <property type="entry name" value="Fibronectin type III"/>
    <property type="match status" value="2"/>
</dbReference>
<dbReference type="GO" id="GO:0004896">
    <property type="term" value="F:cytokine receptor activity"/>
    <property type="evidence" value="ECO:0007669"/>
    <property type="project" value="TreeGrafter"/>
</dbReference>
<dbReference type="PANTHER" id="PTHR20859:SF48">
    <property type="entry name" value="INTERLEUKIN-20 RECEPTOR SUBUNIT BETA"/>
    <property type="match status" value="1"/>
</dbReference>
<dbReference type="GO" id="GO:0005886">
    <property type="term" value="C:plasma membrane"/>
    <property type="evidence" value="ECO:0007669"/>
    <property type="project" value="TreeGrafter"/>
</dbReference>
<keyword evidence="6" id="KW-1185">Reference proteome</keyword>
<feature type="transmembrane region" description="Helical" evidence="1">
    <location>
        <begin position="222"/>
        <end position="245"/>
    </location>
</feature>
<dbReference type="EMBL" id="JANPWB010000015">
    <property type="protein sequence ID" value="KAJ1088918.1"/>
    <property type="molecule type" value="Genomic_DNA"/>
</dbReference>
<reference evidence="5" key="1">
    <citation type="journal article" date="2022" name="bioRxiv">
        <title>Sequencing and chromosome-scale assembly of the giantPleurodeles waltlgenome.</title>
        <authorList>
            <person name="Brown T."/>
            <person name="Elewa A."/>
            <person name="Iarovenko S."/>
            <person name="Subramanian E."/>
            <person name="Araus A.J."/>
            <person name="Petzold A."/>
            <person name="Susuki M."/>
            <person name="Suzuki K.-i.T."/>
            <person name="Hayashi T."/>
            <person name="Toyoda A."/>
            <person name="Oliveira C."/>
            <person name="Osipova E."/>
            <person name="Leigh N.D."/>
            <person name="Simon A."/>
            <person name="Yun M.H."/>
        </authorList>
    </citation>
    <scope>NUCLEOTIDE SEQUENCE</scope>
    <source>
        <strain evidence="5">20211129_DDA</strain>
        <tissue evidence="5">Liver</tissue>
    </source>
</reference>
<dbReference type="InterPro" id="IPR015373">
    <property type="entry name" value="Interferon/interleukin_rcp_dom"/>
</dbReference>
<dbReference type="InterPro" id="IPR003961">
    <property type="entry name" value="FN3_dom"/>
</dbReference>
<feature type="chain" id="PRO_5043742538" evidence="2">
    <location>
        <begin position="22"/>
        <end position="310"/>
    </location>
</feature>
<evidence type="ECO:0000313" key="6">
    <source>
        <dbReference type="Proteomes" id="UP001066276"/>
    </source>
</evidence>
<dbReference type="InterPro" id="IPR013783">
    <property type="entry name" value="Ig-like_fold"/>
</dbReference>
<dbReference type="InterPro" id="IPR036116">
    <property type="entry name" value="FN3_sf"/>
</dbReference>
<accession>A0AAV7LJ95</accession>
<protein>
    <submittedName>
        <fullName evidence="5">Uncharacterized protein</fullName>
    </submittedName>
</protein>
<dbReference type="FunFam" id="2.60.40.10:FF:001006">
    <property type="entry name" value="Interleukin 20 receptor subunit beta"/>
    <property type="match status" value="1"/>
</dbReference>
<evidence type="ECO:0000256" key="1">
    <source>
        <dbReference type="SAM" id="Phobius"/>
    </source>
</evidence>
<evidence type="ECO:0000259" key="4">
    <source>
        <dbReference type="Pfam" id="PF09294"/>
    </source>
</evidence>
<evidence type="ECO:0000259" key="3">
    <source>
        <dbReference type="Pfam" id="PF01108"/>
    </source>
</evidence>
<keyword evidence="1" id="KW-0812">Transmembrane</keyword>
<feature type="domain" description="Interferon/interleukin receptor" evidence="4">
    <location>
        <begin position="146"/>
        <end position="215"/>
    </location>
</feature>
<keyword evidence="2" id="KW-0732">Signal</keyword>
<feature type="domain" description="Fibronectin type-III" evidence="3">
    <location>
        <begin position="8"/>
        <end position="115"/>
    </location>
</feature>
<evidence type="ECO:0000256" key="2">
    <source>
        <dbReference type="SAM" id="SignalP"/>
    </source>
</evidence>
<comment type="caution">
    <text evidence="5">The sequence shown here is derived from an EMBL/GenBank/DDBJ whole genome shotgun (WGS) entry which is preliminary data.</text>
</comment>
<sequence>MSHGGCLLACLLFVMAPAVLADYNAVPTPENVSMVSINLKHWLSWSPVASSAGNVTYSLQVQGEFERSYWNGSWSDIAECIRVEVPLCDVTEKIAGNVFYNLRVRAEQGSEHSGWATLEHLFSRTTTVLTTPLLKVRAEGHHLIVELKELGPALEFLLVYWNKDNEKLSKTMRTSQTPFHLDTVEAGMEYCVKAQTYVPAIHRYSNFSTPVCITVPGSTDSVLTIGLLSLFAFIVAIVVLPFLGWKAHKMLRYSFCPSVIMPETLTVTDSPRKLICPKSSPLEEYVEKCTVVVGTVAADELHHLCMQKTL</sequence>
<dbReference type="AlphaFoldDB" id="A0AAV7LJ95"/>
<dbReference type="Pfam" id="PF09294">
    <property type="entry name" value="Interfer-bind"/>
    <property type="match status" value="1"/>
</dbReference>
<keyword evidence="1" id="KW-0472">Membrane</keyword>
<dbReference type="GO" id="GO:0042015">
    <property type="term" value="F:interleukin-20 binding"/>
    <property type="evidence" value="ECO:0007669"/>
    <property type="project" value="TreeGrafter"/>
</dbReference>
<name>A0AAV7LJ95_PLEWA</name>
<dbReference type="PANTHER" id="PTHR20859">
    <property type="entry name" value="INTERFERON/INTERLEUKIN RECEPTOR"/>
    <property type="match status" value="1"/>
</dbReference>